<evidence type="ECO:0000313" key="2">
    <source>
        <dbReference type="EMBL" id="KAF3593247.1"/>
    </source>
</evidence>
<dbReference type="EMBL" id="QGKV02000299">
    <property type="protein sequence ID" value="KAF3593247.1"/>
    <property type="molecule type" value="Genomic_DNA"/>
</dbReference>
<proteinExistence type="predicted"/>
<gene>
    <name evidence="2" type="ORF">DY000_02024309</name>
</gene>
<evidence type="ECO:0000256" key="1">
    <source>
        <dbReference type="SAM" id="MobiDB-lite"/>
    </source>
</evidence>
<organism evidence="2 3">
    <name type="scientific">Brassica cretica</name>
    <name type="common">Mustard</name>
    <dbReference type="NCBI Taxonomy" id="69181"/>
    <lineage>
        <taxon>Eukaryota</taxon>
        <taxon>Viridiplantae</taxon>
        <taxon>Streptophyta</taxon>
        <taxon>Embryophyta</taxon>
        <taxon>Tracheophyta</taxon>
        <taxon>Spermatophyta</taxon>
        <taxon>Magnoliopsida</taxon>
        <taxon>eudicotyledons</taxon>
        <taxon>Gunneridae</taxon>
        <taxon>Pentapetalae</taxon>
        <taxon>rosids</taxon>
        <taxon>malvids</taxon>
        <taxon>Brassicales</taxon>
        <taxon>Brassicaceae</taxon>
        <taxon>Brassiceae</taxon>
        <taxon>Brassica</taxon>
    </lineage>
</organism>
<feature type="compositionally biased region" description="Polar residues" evidence="1">
    <location>
        <begin position="105"/>
        <end position="115"/>
    </location>
</feature>
<keyword evidence="3" id="KW-1185">Reference proteome</keyword>
<accession>A0ABQ7E8B1</accession>
<dbReference type="Proteomes" id="UP000266723">
    <property type="component" value="Unassembled WGS sequence"/>
</dbReference>
<protein>
    <submittedName>
        <fullName evidence="2">Uncharacterized protein</fullName>
    </submittedName>
</protein>
<evidence type="ECO:0000313" key="3">
    <source>
        <dbReference type="Proteomes" id="UP000266723"/>
    </source>
</evidence>
<reference evidence="2 3" key="1">
    <citation type="journal article" date="2020" name="BMC Genomics">
        <title>Intraspecific diversification of the crop wild relative Brassica cretica Lam. using demographic model selection.</title>
        <authorList>
            <person name="Kioukis A."/>
            <person name="Michalopoulou V.A."/>
            <person name="Briers L."/>
            <person name="Pirintsos S."/>
            <person name="Studholme D.J."/>
            <person name="Pavlidis P."/>
            <person name="Sarris P.F."/>
        </authorList>
    </citation>
    <scope>NUCLEOTIDE SEQUENCE [LARGE SCALE GENOMIC DNA]</scope>
    <source>
        <strain evidence="3">cv. PFS-1207/04</strain>
    </source>
</reference>
<sequence>MVHLPVVYGEWMVKDSLWEFVVDNRKGGRMFFVHDGCTHVTQAEVPLARKGPTTRSCSRVIRDGFTKAVQEMLDQDQTGLKQLLIQEMAELKIEDPAGPIEVQDPSGSGQFSSIV</sequence>
<comment type="caution">
    <text evidence="2">The sequence shown here is derived from an EMBL/GenBank/DDBJ whole genome shotgun (WGS) entry which is preliminary data.</text>
</comment>
<feature type="region of interest" description="Disordered" evidence="1">
    <location>
        <begin position="96"/>
        <end position="115"/>
    </location>
</feature>
<name>A0ABQ7E8B1_BRACR</name>